<sequence length="116" mass="13276">MKKMFTLFCTFSLSFLMLFSASTKALTDSQAEDLADLTAVFLFLNKDCGYEQISKPKIERALVIFSRSQKWDVSNYSVLPMNQLNEDSYNDLKGIEITHNKKCQLLANKSLSLLNY</sequence>
<dbReference type="EMBL" id="LXEN01000113">
    <property type="protein sequence ID" value="OAT25348.1"/>
    <property type="molecule type" value="Genomic_DNA"/>
</dbReference>
<dbReference type="NCBIfam" id="NF037975">
    <property type="entry name" value="pilot_rel_YacC"/>
    <property type="match status" value="1"/>
</dbReference>
<name>A0A198FKF9_9GAMM</name>
<dbReference type="AlphaFoldDB" id="A0A198FKF9"/>
<evidence type="ECO:0000256" key="1">
    <source>
        <dbReference type="SAM" id="SignalP"/>
    </source>
</evidence>
<feature type="signal peptide" evidence="1">
    <location>
        <begin position="1"/>
        <end position="25"/>
    </location>
</feature>
<organism evidence="2 3">
    <name type="scientific">Proteus myxofaciens ATCC 19692</name>
    <dbReference type="NCBI Taxonomy" id="1354337"/>
    <lineage>
        <taxon>Bacteria</taxon>
        <taxon>Pseudomonadati</taxon>
        <taxon>Pseudomonadota</taxon>
        <taxon>Gammaproteobacteria</taxon>
        <taxon>Enterobacterales</taxon>
        <taxon>Morganellaceae</taxon>
        <taxon>Proteus</taxon>
    </lineage>
</organism>
<keyword evidence="1" id="KW-0732">Signal</keyword>
<dbReference type="InterPro" id="IPR019114">
    <property type="entry name" value="Chap_lipoprot_PulS/OutS-like"/>
</dbReference>
<dbReference type="InterPro" id="IPR038432">
    <property type="entry name" value="PulS/OutS-like_sf"/>
</dbReference>
<protein>
    <submittedName>
        <fullName evidence="2">Putative YacC family chaperone lipoprotein</fullName>
    </submittedName>
</protein>
<gene>
    <name evidence="2" type="ORF">M983_2372</name>
</gene>
<dbReference type="OrthoDB" id="6414804at2"/>
<proteinExistence type="predicted"/>
<dbReference type="STRING" id="1354337.M983_2372"/>
<dbReference type="PATRIC" id="fig|1354337.4.peg.2435"/>
<evidence type="ECO:0000313" key="2">
    <source>
        <dbReference type="EMBL" id="OAT25348.1"/>
    </source>
</evidence>
<accession>A0A198FKF9</accession>
<keyword evidence="3" id="KW-1185">Reference proteome</keyword>
<evidence type="ECO:0000313" key="3">
    <source>
        <dbReference type="Proteomes" id="UP000094023"/>
    </source>
</evidence>
<feature type="chain" id="PRO_5008278788" evidence="1">
    <location>
        <begin position="26"/>
        <end position="116"/>
    </location>
</feature>
<reference evidence="2 3" key="1">
    <citation type="submission" date="2016-04" db="EMBL/GenBank/DDBJ databases">
        <title>ATOL: Assembling a taxonomically balanced genome-scale reconstruction of the evolutionary history of the Enterobacteriaceae.</title>
        <authorList>
            <person name="Plunkett G.III."/>
            <person name="Neeno-Eckwall E.C."/>
            <person name="Glasner J.D."/>
            <person name="Perna N.T."/>
        </authorList>
    </citation>
    <scope>NUCLEOTIDE SEQUENCE [LARGE SCALE GENOMIC DNA]</scope>
    <source>
        <strain evidence="2 3">ATCC 19692</strain>
    </source>
</reference>
<dbReference type="Gene3D" id="1.20.58.1630">
    <property type="entry name" value="Chaperone lipoprotein PulS/OutS"/>
    <property type="match status" value="1"/>
</dbReference>
<dbReference type="Proteomes" id="UP000094023">
    <property type="component" value="Unassembled WGS sequence"/>
</dbReference>
<dbReference type="Pfam" id="PF09691">
    <property type="entry name" value="T2SS_PulS_OutS"/>
    <property type="match status" value="1"/>
</dbReference>
<keyword evidence="2" id="KW-0449">Lipoprotein</keyword>
<comment type="caution">
    <text evidence="2">The sequence shown here is derived from an EMBL/GenBank/DDBJ whole genome shotgun (WGS) entry which is preliminary data.</text>
</comment>